<sequence>MPTYFARGITARLGAMPLEDTITTNIVRKKGETARQQADTSKAKLLESKLLAEKLVPFPGDENKLHVNWLGNAPFIQVRAGKELFAQGSHATTDTTKPTDLVPTALILHLHLLDKTFVSGLQGQKTSLKIEVLFNGQLSDCRFIPAYHLRSGAQGQHHTFSGTRIDFLAERPWILISSESTAAGTARKNDNSSNTSAEERWRQICQALQNEVCERGTDEAGNVPPTAHFLSALASMRPPDQVYEMQQLGKKTFGTIDIIVTAGEGKKITGGLGYLKAPQRMVDTDYPLVSTSDSNAASQHGLKTRPKVVHVDAENELRLEDELRPKKKGPMTSMSSYANDDAQSVSNRATIGAPLTWKSSLGELSRAINETSPPGLGKVYKQVSDEHDIYRDRRCRLQQLALTPSSLIQDRSFNTFAPQLYLSPYGMQPSEAIAEGAISSGMKSQMTSPTSVRQSSLLDRLQPSSHNLAQRAQIPLSIVGMGVNQVLSCSSPYTMPHFMPKRSTADSLNVDLSPLGYPVPPRMPKYQDPNGVDVTPTNMDPRHHSQPPIMHGPQSPHASVPPFHHRPSGALPPIDFYSVPTKPKRSLSLQKISHSKRAKKLGSRISISRLIVKGRNGTVLVDHRWTPARSLGTTSSGSLNHNDRTSVNVTAGIISGLAERDLGRIQISGSTKSSLTVDCSPQTLAECNIVHHSIVSNIKEKHAELRPEILLDPWTVPSTSMNTDTDSIEKAGSSEADIAECGTLATEHPWCCTEHISKTRPASETRIVGVQGPEANSFGLEDHAVILREASATRRQTRHQTTQCNMQTVEPTAVVAIGSVMLDSATFGSANTSPLSSLHTTPDLDIQTTAHIMSTRRAPSSLTETLAEMRCYRERELRSIRAHTMQISSHAKPNPTSQFCVGQHAPTPAESTSDRKLQASNRNIAKETRSPRRLQTNDNPIVNRDCVIAFAESKTRTSTQGVLRQIKGERAGIFREEYVVSAMRFFVEDKWT</sequence>
<accession>E3REH0</accession>
<protein>
    <submittedName>
        <fullName evidence="2">Uncharacterized protein</fullName>
    </submittedName>
</protein>
<dbReference type="KEGG" id="pte:PTT_04436"/>
<dbReference type="Proteomes" id="UP000001067">
    <property type="component" value="Unassembled WGS sequence"/>
</dbReference>
<name>E3REH0_PYRTT</name>
<gene>
    <name evidence="2" type="ORF">PTT_04436</name>
</gene>
<dbReference type="AlphaFoldDB" id="E3REH0"/>
<dbReference type="STRING" id="861557.E3REH0"/>
<dbReference type="EMBL" id="GL532438">
    <property type="protein sequence ID" value="EFQ95875.1"/>
    <property type="molecule type" value="Genomic_DNA"/>
</dbReference>
<dbReference type="eggNOG" id="ENOG502STHN">
    <property type="taxonomic scope" value="Eukaryota"/>
</dbReference>
<evidence type="ECO:0000256" key="1">
    <source>
        <dbReference type="SAM" id="MobiDB-lite"/>
    </source>
</evidence>
<feature type="compositionally biased region" description="Polar residues" evidence="1">
    <location>
        <begin position="888"/>
        <end position="900"/>
    </location>
</feature>
<dbReference type="OrthoDB" id="3556832at2759"/>
<evidence type="ECO:0000313" key="2">
    <source>
        <dbReference type="EMBL" id="EFQ95875.1"/>
    </source>
</evidence>
<organism evidence="3">
    <name type="scientific">Pyrenophora teres f. teres (strain 0-1)</name>
    <name type="common">Barley net blotch fungus</name>
    <name type="synonym">Drechslera teres f. teres</name>
    <dbReference type="NCBI Taxonomy" id="861557"/>
    <lineage>
        <taxon>Eukaryota</taxon>
        <taxon>Fungi</taxon>
        <taxon>Dikarya</taxon>
        <taxon>Ascomycota</taxon>
        <taxon>Pezizomycotina</taxon>
        <taxon>Dothideomycetes</taxon>
        <taxon>Pleosporomycetidae</taxon>
        <taxon>Pleosporales</taxon>
        <taxon>Pleosporineae</taxon>
        <taxon>Pleosporaceae</taxon>
        <taxon>Pyrenophora</taxon>
    </lineage>
</organism>
<keyword evidence="3" id="KW-1185">Reference proteome</keyword>
<reference evidence="2 3" key="1">
    <citation type="journal article" date="2010" name="Genome Biol.">
        <title>A first genome assembly of the barley fungal pathogen Pyrenophora teres f. teres.</title>
        <authorList>
            <person name="Ellwood S.R."/>
            <person name="Liu Z."/>
            <person name="Syme R.A."/>
            <person name="Lai Z."/>
            <person name="Hane J.K."/>
            <person name="Keiper F."/>
            <person name="Moffat C.S."/>
            <person name="Oliver R.P."/>
            <person name="Friesen T.L."/>
        </authorList>
    </citation>
    <scope>NUCLEOTIDE SEQUENCE [LARGE SCALE GENOMIC DNA]</scope>
    <source>
        <strain evidence="2 3">0-1</strain>
    </source>
</reference>
<feature type="region of interest" description="Disordered" evidence="1">
    <location>
        <begin position="520"/>
        <end position="567"/>
    </location>
</feature>
<dbReference type="HOGENOM" id="CLU_329813_0_0_1"/>
<feature type="region of interest" description="Disordered" evidence="1">
    <location>
        <begin position="888"/>
        <end position="938"/>
    </location>
</feature>
<proteinExistence type="predicted"/>
<evidence type="ECO:0000313" key="3">
    <source>
        <dbReference type="Proteomes" id="UP000001067"/>
    </source>
</evidence>